<reference evidence="2 3" key="1">
    <citation type="submission" date="2016-03" db="EMBL/GenBank/DDBJ databases">
        <authorList>
            <person name="Ploux O."/>
        </authorList>
    </citation>
    <scope>NUCLEOTIDE SEQUENCE [LARGE SCALE GENOMIC DNA]</scope>
    <source>
        <strain evidence="2 3">URUG2</strain>
    </source>
</reference>
<dbReference type="SUPFAM" id="SSF56300">
    <property type="entry name" value="Metallo-dependent phosphatases"/>
    <property type="match status" value="1"/>
</dbReference>
<evidence type="ECO:0000259" key="1">
    <source>
        <dbReference type="Pfam" id="PF00149"/>
    </source>
</evidence>
<evidence type="ECO:0000313" key="2">
    <source>
        <dbReference type="EMBL" id="CZT17424.1"/>
    </source>
</evidence>
<evidence type="ECO:0000313" key="3">
    <source>
        <dbReference type="Proteomes" id="UP000225277"/>
    </source>
</evidence>
<accession>A0A2D3V4L2</accession>
<dbReference type="InterPro" id="IPR004843">
    <property type="entry name" value="Calcineurin-like_PHP"/>
</dbReference>
<dbReference type="PANTHER" id="PTHR37844">
    <property type="entry name" value="SER/THR PROTEIN PHOSPHATASE SUPERFAMILY (AFU_ORTHOLOGUE AFUA_1G14840)"/>
    <property type="match status" value="1"/>
</dbReference>
<dbReference type="PANTHER" id="PTHR37844:SF2">
    <property type="entry name" value="SER_THR PROTEIN PHOSPHATASE SUPERFAMILY (AFU_ORTHOLOGUE AFUA_1G14840)"/>
    <property type="match status" value="1"/>
</dbReference>
<dbReference type="RefSeq" id="XP_023624317.1">
    <property type="nucleotide sequence ID" value="XM_023768549.1"/>
</dbReference>
<organism evidence="2 3">
    <name type="scientific">Ramularia collo-cygni</name>
    <dbReference type="NCBI Taxonomy" id="112498"/>
    <lineage>
        <taxon>Eukaryota</taxon>
        <taxon>Fungi</taxon>
        <taxon>Dikarya</taxon>
        <taxon>Ascomycota</taxon>
        <taxon>Pezizomycotina</taxon>
        <taxon>Dothideomycetes</taxon>
        <taxon>Dothideomycetidae</taxon>
        <taxon>Mycosphaerellales</taxon>
        <taxon>Mycosphaerellaceae</taxon>
        <taxon>Ramularia</taxon>
    </lineage>
</organism>
<dbReference type="InterPro" id="IPR029052">
    <property type="entry name" value="Metallo-depent_PP-like"/>
</dbReference>
<dbReference type="GeneID" id="35598465"/>
<dbReference type="AlphaFoldDB" id="A0A2D3V4L2"/>
<dbReference type="Pfam" id="PF00149">
    <property type="entry name" value="Metallophos"/>
    <property type="match status" value="1"/>
</dbReference>
<gene>
    <name evidence="2" type="ORF">RCC_03258</name>
</gene>
<dbReference type="GO" id="GO:0016787">
    <property type="term" value="F:hydrolase activity"/>
    <property type="evidence" value="ECO:0007669"/>
    <property type="project" value="InterPro"/>
</dbReference>
<keyword evidence="3" id="KW-1185">Reference proteome</keyword>
<dbReference type="Proteomes" id="UP000225277">
    <property type="component" value="Unassembled WGS sequence"/>
</dbReference>
<dbReference type="Gene3D" id="3.60.21.10">
    <property type="match status" value="1"/>
</dbReference>
<sequence length="267" mass="30540">MPTLQYMSDLHLERIKYDFTITKVAPILILAGDIGRFCDYDLYRDFLARQCAPDQFDMVLLVAGNHEFYGSSRETGLAAAEKLTKEPSMHGKLQFLNRSRIDLPGSLTTILGCTLHSHIAAGYTKLTNDFARIKEWSVKSHNVEHETDLAWLKHSLLNLKQEDPQRRAIIITHYAPLFDRVSHPKNENNAVSQCFSSNALDSIQRAGLVPSLSSTHWIFGHTHWNVRLKRGNFVVLSNQLCNDDKNLTWYQKLRLFRPYNPSATIVT</sequence>
<dbReference type="OrthoDB" id="550558at2759"/>
<feature type="domain" description="Calcineurin-like phosphoesterase" evidence="1">
    <location>
        <begin position="26"/>
        <end position="224"/>
    </location>
</feature>
<name>A0A2D3V4L2_9PEZI</name>
<dbReference type="EMBL" id="FJUY01000004">
    <property type="protein sequence ID" value="CZT17424.1"/>
    <property type="molecule type" value="Genomic_DNA"/>
</dbReference>
<protein>
    <recommendedName>
        <fullName evidence="1">Calcineurin-like phosphoesterase domain-containing protein</fullName>
    </recommendedName>
</protein>
<proteinExistence type="predicted"/>